<dbReference type="OrthoDB" id="5302289at2759"/>
<keyword evidence="2" id="KW-1185">Reference proteome</keyword>
<dbReference type="EMBL" id="JAAGWQ010000145">
    <property type="protein sequence ID" value="KAF5663479.1"/>
    <property type="molecule type" value="Genomic_DNA"/>
</dbReference>
<accession>A0A8H5T6L3</accession>
<evidence type="ECO:0000313" key="1">
    <source>
        <dbReference type="EMBL" id="KAF5663479.1"/>
    </source>
</evidence>
<sequence>MAIPLFTTYTETMNRKNVAVALEVARESPDGVSDPTLRKLLEATVARTWHKVLVKPDYIMTREEFAVFNFFQHCFIGNTDAMSARKRYWDNTFG</sequence>
<proteinExistence type="predicted"/>
<reference evidence="1 2" key="1">
    <citation type="submission" date="2020-05" db="EMBL/GenBank/DDBJ databases">
        <title>Identification and distribution of gene clusters putatively required for synthesis of sphingolipid metabolism inhibitors in phylogenetically diverse species of the filamentous fungus Fusarium.</title>
        <authorList>
            <person name="Kim H.-S."/>
            <person name="Busman M."/>
            <person name="Brown D.W."/>
            <person name="Divon H."/>
            <person name="Uhlig S."/>
            <person name="Proctor R.H."/>
        </authorList>
    </citation>
    <scope>NUCLEOTIDE SEQUENCE [LARGE SCALE GENOMIC DNA]</scope>
    <source>
        <strain evidence="1 2">NRRL 20693</strain>
    </source>
</reference>
<gene>
    <name evidence="1" type="ORF">FHETE_7487</name>
</gene>
<comment type="caution">
    <text evidence="1">The sequence shown here is derived from an EMBL/GenBank/DDBJ whole genome shotgun (WGS) entry which is preliminary data.</text>
</comment>
<protein>
    <submittedName>
        <fullName evidence="1">Peptide-N4-(N-acetyl-beta-glucosaminyl)asparagine amidase</fullName>
    </submittedName>
</protein>
<name>A0A8H5T6L3_FUSHE</name>
<dbReference type="AlphaFoldDB" id="A0A8H5T6L3"/>
<dbReference type="Proteomes" id="UP000567885">
    <property type="component" value="Unassembled WGS sequence"/>
</dbReference>
<organism evidence="1 2">
    <name type="scientific">Fusarium heterosporum</name>
    <dbReference type="NCBI Taxonomy" id="42747"/>
    <lineage>
        <taxon>Eukaryota</taxon>
        <taxon>Fungi</taxon>
        <taxon>Dikarya</taxon>
        <taxon>Ascomycota</taxon>
        <taxon>Pezizomycotina</taxon>
        <taxon>Sordariomycetes</taxon>
        <taxon>Hypocreomycetidae</taxon>
        <taxon>Hypocreales</taxon>
        <taxon>Nectriaceae</taxon>
        <taxon>Fusarium</taxon>
        <taxon>Fusarium heterosporum species complex</taxon>
    </lineage>
</organism>
<evidence type="ECO:0000313" key="2">
    <source>
        <dbReference type="Proteomes" id="UP000567885"/>
    </source>
</evidence>